<dbReference type="OrthoDB" id="10035275at2759"/>
<dbReference type="EMBL" id="BMAV01020642">
    <property type="protein sequence ID" value="GFY74271.1"/>
    <property type="molecule type" value="Genomic_DNA"/>
</dbReference>
<organism evidence="1 2">
    <name type="scientific">Trichonephila inaurata madagascariensis</name>
    <dbReference type="NCBI Taxonomy" id="2747483"/>
    <lineage>
        <taxon>Eukaryota</taxon>
        <taxon>Metazoa</taxon>
        <taxon>Ecdysozoa</taxon>
        <taxon>Arthropoda</taxon>
        <taxon>Chelicerata</taxon>
        <taxon>Arachnida</taxon>
        <taxon>Araneae</taxon>
        <taxon>Araneomorphae</taxon>
        <taxon>Entelegynae</taxon>
        <taxon>Araneoidea</taxon>
        <taxon>Nephilidae</taxon>
        <taxon>Trichonephila</taxon>
        <taxon>Trichonephila inaurata</taxon>
    </lineage>
</organism>
<gene>
    <name evidence="1" type="primary">NCL1_36224</name>
    <name evidence="1" type="ORF">TNIN_369721</name>
</gene>
<evidence type="ECO:0000313" key="1">
    <source>
        <dbReference type="EMBL" id="GFY74271.1"/>
    </source>
</evidence>
<protein>
    <recommendedName>
        <fullName evidence="3">MATH domain-containing protein</fullName>
    </recommendedName>
</protein>
<dbReference type="AlphaFoldDB" id="A0A8X7CN84"/>
<reference evidence="1" key="1">
    <citation type="submission" date="2020-08" db="EMBL/GenBank/DDBJ databases">
        <title>Multicomponent nature underlies the extraordinary mechanical properties of spider dragline silk.</title>
        <authorList>
            <person name="Kono N."/>
            <person name="Nakamura H."/>
            <person name="Mori M."/>
            <person name="Yoshida Y."/>
            <person name="Ohtoshi R."/>
            <person name="Malay A.D."/>
            <person name="Moran D.A.P."/>
            <person name="Tomita M."/>
            <person name="Numata K."/>
            <person name="Arakawa K."/>
        </authorList>
    </citation>
    <scope>NUCLEOTIDE SEQUENCE</scope>
</reference>
<comment type="caution">
    <text evidence="1">The sequence shown here is derived from an EMBL/GenBank/DDBJ whole genome shotgun (WGS) entry which is preliminary data.</text>
</comment>
<dbReference type="SUPFAM" id="SSF49599">
    <property type="entry name" value="TRAF domain-like"/>
    <property type="match status" value="1"/>
</dbReference>
<sequence>MALLYRFSRLNDRSNTGVFTFIVTRSVTRDVHRDATTKDFVFGYHRWAVSFTRTEKILGVYLILRNPSEDTKCYVDYTFTILNREHFSKNEVYPRRMPASPSMNPSMVTINGCS</sequence>
<keyword evidence="2" id="KW-1185">Reference proteome</keyword>
<proteinExistence type="predicted"/>
<evidence type="ECO:0008006" key="3">
    <source>
        <dbReference type="Google" id="ProtNLM"/>
    </source>
</evidence>
<dbReference type="Proteomes" id="UP000886998">
    <property type="component" value="Unassembled WGS sequence"/>
</dbReference>
<evidence type="ECO:0000313" key="2">
    <source>
        <dbReference type="Proteomes" id="UP000886998"/>
    </source>
</evidence>
<name>A0A8X7CN84_9ARAC</name>
<accession>A0A8X7CN84</accession>